<dbReference type="SUPFAM" id="SSF56784">
    <property type="entry name" value="HAD-like"/>
    <property type="match status" value="1"/>
</dbReference>
<dbReference type="SFLD" id="SFLDG01129">
    <property type="entry name" value="C1.5:_HAD__Beta-PGM__Phosphata"/>
    <property type="match status" value="1"/>
</dbReference>
<dbReference type="AlphaFoldDB" id="A0A445MQT9"/>
<dbReference type="NCBIfam" id="TIGR01509">
    <property type="entry name" value="HAD-SF-IA-v3"/>
    <property type="match status" value="1"/>
</dbReference>
<dbReference type="PANTHER" id="PTHR46191:SF2">
    <property type="entry name" value="HALOACID DEHALOGENASE-LIKE HYDROLASE DOMAIN-CONTAINING PROTEIN 3"/>
    <property type="match status" value="1"/>
</dbReference>
<dbReference type="InterPro" id="IPR006439">
    <property type="entry name" value="HAD-SF_hydro_IA"/>
</dbReference>
<dbReference type="SFLD" id="SFLDS00003">
    <property type="entry name" value="Haloacid_Dehalogenase"/>
    <property type="match status" value="1"/>
</dbReference>
<evidence type="ECO:0000313" key="1">
    <source>
        <dbReference type="EMBL" id="SPD71830.1"/>
    </source>
</evidence>
<dbReference type="Gene3D" id="1.10.150.720">
    <property type="entry name" value="Haloacid dehalogenase-like hydrolase"/>
    <property type="match status" value="1"/>
</dbReference>
<dbReference type="PRINTS" id="PR00413">
    <property type="entry name" value="HADHALOGNASE"/>
</dbReference>
<dbReference type="Pfam" id="PF00702">
    <property type="entry name" value="Hydrolase"/>
    <property type="match status" value="1"/>
</dbReference>
<dbReference type="GO" id="GO:0016787">
    <property type="term" value="F:hydrolase activity"/>
    <property type="evidence" value="ECO:0007669"/>
    <property type="project" value="UniProtKB-KW"/>
</dbReference>
<sequence>MNSTFYSQINTLFLDVGNTLVAMDFPWIAKELAYLGIACQARELQRAEAAARPIISDGFKRWSTEGKDAFVFYLETVLSCLSAAVEHDSWQIKDIAQRLAPVLRPDGESDRLWSTVIPGVLESLKALKAIGFKLVAVSNSDGTVEGILVRLGIRPYFDAVYDSRLVGFEKPDPRIFLHAIEQSDADPDNTLHVGDLYNIDVVGARAAGIQAVLIDPFDDWCDVDCDRVRDLSELAGRILNFELKDQA</sequence>
<dbReference type="PANTHER" id="PTHR46191">
    <property type="match status" value="1"/>
</dbReference>
<reference evidence="1" key="1">
    <citation type="submission" date="2018-01" db="EMBL/GenBank/DDBJ databases">
        <authorList>
            <person name="Regsiter A."/>
            <person name="William W."/>
        </authorList>
    </citation>
    <scope>NUCLEOTIDE SEQUENCE</scope>
    <source>
        <strain evidence="1">TRIP AH-1</strain>
    </source>
</reference>
<gene>
    <name evidence="1" type="ORF">PITCH_A1070004</name>
</gene>
<dbReference type="EMBL" id="OJIN01000010">
    <property type="protein sequence ID" value="SPD71830.1"/>
    <property type="molecule type" value="Genomic_DNA"/>
</dbReference>
<dbReference type="NCBIfam" id="TIGR01549">
    <property type="entry name" value="HAD-SF-IA-v1"/>
    <property type="match status" value="1"/>
</dbReference>
<dbReference type="InterPro" id="IPR051828">
    <property type="entry name" value="HAD-like_hydrolase_domain"/>
</dbReference>
<accession>A0A445MQT9</accession>
<dbReference type="InterPro" id="IPR044924">
    <property type="entry name" value="HAD-SF_hydro_IA_REG-2-like_cap"/>
</dbReference>
<dbReference type="InterPro" id="IPR023214">
    <property type="entry name" value="HAD_sf"/>
</dbReference>
<proteinExistence type="predicted"/>
<keyword evidence="1" id="KW-0378">Hydrolase</keyword>
<dbReference type="Gene3D" id="3.40.50.1000">
    <property type="entry name" value="HAD superfamily/HAD-like"/>
    <property type="match status" value="1"/>
</dbReference>
<protein>
    <submittedName>
        <fullName evidence="1">Putative Haloacid dehalogenase-like hydrolase domain-containing protein 3</fullName>
    </submittedName>
</protein>
<dbReference type="InterPro" id="IPR036412">
    <property type="entry name" value="HAD-like_sf"/>
</dbReference>
<organism evidence="1">
    <name type="scientific">uncultured Desulfobacterium sp</name>
    <dbReference type="NCBI Taxonomy" id="201089"/>
    <lineage>
        <taxon>Bacteria</taxon>
        <taxon>Pseudomonadati</taxon>
        <taxon>Thermodesulfobacteriota</taxon>
        <taxon>Desulfobacteria</taxon>
        <taxon>Desulfobacterales</taxon>
        <taxon>Desulfobacteriaceae</taxon>
        <taxon>Desulfobacterium</taxon>
        <taxon>environmental samples</taxon>
    </lineage>
</organism>
<name>A0A445MQT9_9BACT</name>